<protein>
    <recommendedName>
        <fullName evidence="6">Cutinase</fullName>
    </recommendedName>
</protein>
<name>A0A7C8IRU5_9PEZI</name>
<feature type="compositionally biased region" description="Polar residues" evidence="3">
    <location>
        <begin position="587"/>
        <end position="608"/>
    </location>
</feature>
<evidence type="ECO:0008006" key="6">
    <source>
        <dbReference type="Google" id="ProtNLM"/>
    </source>
</evidence>
<dbReference type="SMART" id="SM01110">
    <property type="entry name" value="Cutinase"/>
    <property type="match status" value="1"/>
</dbReference>
<feature type="compositionally biased region" description="Polar residues" evidence="3">
    <location>
        <begin position="348"/>
        <end position="358"/>
    </location>
</feature>
<comment type="similarity">
    <text evidence="1">Belongs to the short-chain dehydrogenases/reductases (SDR) family.</text>
</comment>
<feature type="compositionally biased region" description="Basic and acidic residues" evidence="3">
    <location>
        <begin position="273"/>
        <end position="295"/>
    </location>
</feature>
<organism evidence="4 5">
    <name type="scientific">Xylaria multiplex</name>
    <dbReference type="NCBI Taxonomy" id="323545"/>
    <lineage>
        <taxon>Eukaryota</taxon>
        <taxon>Fungi</taxon>
        <taxon>Dikarya</taxon>
        <taxon>Ascomycota</taxon>
        <taxon>Pezizomycotina</taxon>
        <taxon>Sordariomycetes</taxon>
        <taxon>Xylariomycetidae</taxon>
        <taxon>Xylariales</taxon>
        <taxon>Xylariaceae</taxon>
        <taxon>Xylaria</taxon>
    </lineage>
</organism>
<gene>
    <name evidence="4" type="ORF">GQX73_g2919</name>
</gene>
<dbReference type="InterPro" id="IPR051468">
    <property type="entry name" value="Fungal_SecMetab_SDRs"/>
</dbReference>
<dbReference type="SUPFAM" id="SSF51735">
    <property type="entry name" value="NAD(P)-binding Rossmann-fold domains"/>
    <property type="match status" value="1"/>
</dbReference>
<evidence type="ECO:0000256" key="2">
    <source>
        <dbReference type="ARBA" id="ARBA00022801"/>
    </source>
</evidence>
<feature type="compositionally biased region" description="Basic and acidic residues" evidence="3">
    <location>
        <begin position="819"/>
        <end position="840"/>
    </location>
</feature>
<feature type="compositionally biased region" description="Polar residues" evidence="3">
    <location>
        <begin position="436"/>
        <end position="447"/>
    </location>
</feature>
<feature type="region of interest" description="Disordered" evidence="3">
    <location>
        <begin position="483"/>
        <end position="660"/>
    </location>
</feature>
<dbReference type="GO" id="GO:0005737">
    <property type="term" value="C:cytoplasm"/>
    <property type="evidence" value="ECO:0007669"/>
    <property type="project" value="TreeGrafter"/>
</dbReference>
<dbReference type="Pfam" id="PF00106">
    <property type="entry name" value="adh_short"/>
    <property type="match status" value="1"/>
</dbReference>
<feature type="region of interest" description="Disordered" evidence="3">
    <location>
        <begin position="725"/>
        <end position="756"/>
    </location>
</feature>
<evidence type="ECO:0000256" key="1">
    <source>
        <dbReference type="ARBA" id="ARBA00006484"/>
    </source>
</evidence>
<feature type="region of interest" description="Disordered" evidence="3">
    <location>
        <begin position="193"/>
        <end position="450"/>
    </location>
</feature>
<dbReference type="Gene3D" id="3.40.50.1820">
    <property type="entry name" value="alpha/beta hydrolase"/>
    <property type="match status" value="1"/>
</dbReference>
<dbReference type="GO" id="GO:0019748">
    <property type="term" value="P:secondary metabolic process"/>
    <property type="evidence" value="ECO:0007669"/>
    <property type="project" value="TreeGrafter"/>
</dbReference>
<dbReference type="PANTHER" id="PTHR43544:SF32">
    <property type="entry name" value="CHAIN DEHYDROGENASE, PUTATIVE (AFU_ORTHOLOGUE AFUA_5G01530)-RELATED"/>
    <property type="match status" value="1"/>
</dbReference>
<evidence type="ECO:0000313" key="4">
    <source>
        <dbReference type="EMBL" id="KAF2970689.1"/>
    </source>
</evidence>
<accession>A0A7C8IRU5</accession>
<feature type="compositionally biased region" description="Basic and acidic residues" evidence="3">
    <location>
        <begin position="193"/>
        <end position="249"/>
    </location>
</feature>
<dbReference type="Pfam" id="PF01083">
    <property type="entry name" value="Cutinase"/>
    <property type="match status" value="1"/>
</dbReference>
<proteinExistence type="inferred from homology"/>
<feature type="region of interest" description="Disordered" evidence="3">
    <location>
        <begin position="800"/>
        <end position="880"/>
    </location>
</feature>
<evidence type="ECO:0000256" key="3">
    <source>
        <dbReference type="SAM" id="MobiDB-lite"/>
    </source>
</evidence>
<dbReference type="AlphaFoldDB" id="A0A7C8IRU5"/>
<dbReference type="InterPro" id="IPR000675">
    <property type="entry name" value="Cutinase/axe"/>
</dbReference>
<dbReference type="InterPro" id="IPR036291">
    <property type="entry name" value="NAD(P)-bd_dom_sf"/>
</dbReference>
<comment type="caution">
    <text evidence="4">The sequence shown here is derived from an EMBL/GenBank/DDBJ whole genome shotgun (WGS) entry which is preliminary data.</text>
</comment>
<dbReference type="EMBL" id="WUBL01000020">
    <property type="protein sequence ID" value="KAF2970689.1"/>
    <property type="molecule type" value="Genomic_DNA"/>
</dbReference>
<sequence>MNSQIIFQVLGGKIYNTVYPADSTQNFAAGAQDIINKITTTLSSSPDECFILQGYSQGAAATVNALHNLTGASFDAVKGVFLIGDPNHKSGLACNIDNNGGDTTKNVDGLLVALEKEVPDEWISKTSDVCIFVLNTASYNMEVETLIPQLQDTLSKISIAVNELSAKAQYDELDQLEQKREHLLADLQTSFEKEIQESETKRQKELEDIKKKRKQEDEERAARRQREDEELQKAKSKEDKKRQRKHDNEVDSIEDETERKMDEIEEVAQRAAQEGKKKLEDLEGKRRELNRRIDEQLTQSLPTVPSRGRHRPRKESGDHPTDNIEGGDSSSAGPPNKDSNPKKKLDTSSKPQSSPSTNLREKSPEAKNDGEVPFQDRTIGPPQAVKNHVKNLPKSFAEVLKNNMSNISKGKPELGRNNPDQAVRKQAGRGEHDSDQPSTQQGETSFTGMIANILTGMGGMSASGGGFLPTKVKPIAKDEEVIGNTESLPDVTPEFIRSQDQDDAELSYRKLDWPAPAVCNAEESKRDTENERQKAQLRNAKVETGLKKPSRSPPIYEPPKELESAPRGNRTLIQTTGAEVNPVDSAATVQSPRLSSTSDKRSPGQSSKTRSEMELEQPEIPDLLEQKQPRDSRSSFGNLTRSQTPSHSFQNPAELVFSAPPSPIQGDLVLSLNDEVFDISPERGTPIGFEDIQDLHSEYLHIIGQQAQAKCASPLPVENETVRGQDQLFDDNKSLSDISEPDISEGESDSSPNIPIRRQGLPVLLEPHSQTRLDDEGLTTLIGEFDSWAILTEQITGRRNEDHSRFVSSNFPPAQESGDLTRLDTRTKSESDISQDDSHGKPRPKVNINGRPTDHASSPLRHNSPIRHPPQEPEQIQSAGRSQVTECIDDQGAILYNTRAHSHLTTSTKRTLSIYVMAKGKSLALITGGILLITLDNHGDALSNNPAPANSGIGFEVANQLLADGSFHVLLGARSIEKGQAALVELQSRNLPGTVDLVRLDVADENSVAAAAKLVEEKHGRLDALVNNAAIAGSDGTIAQQMIECFRVSAVGAQLMGDYFAPLLKKSGGTPRIVNVTSGAGSITNRMDPNGYGNEFQVIPYRVSKTAMNMVFACQHRGFESDGFKVFLYGPGPTVSNLTPGNSGHQMKPTSVGAAPIVEMVQGKRDADAGTYIEYGKGVFPW</sequence>
<keyword evidence="2" id="KW-0378">Hydrolase</keyword>
<dbReference type="PANTHER" id="PTHR43544">
    <property type="entry name" value="SHORT-CHAIN DEHYDROGENASE/REDUCTASE"/>
    <property type="match status" value="1"/>
</dbReference>
<dbReference type="OrthoDB" id="5245577at2759"/>
<reference evidence="4 5" key="1">
    <citation type="submission" date="2019-12" db="EMBL/GenBank/DDBJ databases">
        <title>Draft genome sequence of the ascomycete Xylaria multiplex DSM 110363.</title>
        <authorList>
            <person name="Buettner E."/>
            <person name="Kellner H."/>
        </authorList>
    </citation>
    <scope>NUCLEOTIDE SEQUENCE [LARGE SCALE GENOMIC DNA]</scope>
    <source>
        <strain evidence="4 5">DSM 110363</strain>
    </source>
</reference>
<dbReference type="InParanoid" id="A0A7C8IRU5"/>
<dbReference type="Gene3D" id="3.40.50.720">
    <property type="entry name" value="NAD(P)-binding Rossmann-like Domain"/>
    <property type="match status" value="1"/>
</dbReference>
<feature type="compositionally biased region" description="Polar residues" evidence="3">
    <location>
        <begin position="634"/>
        <end position="651"/>
    </location>
</feature>
<keyword evidence="5" id="KW-1185">Reference proteome</keyword>
<dbReference type="GO" id="GO:0016491">
    <property type="term" value="F:oxidoreductase activity"/>
    <property type="evidence" value="ECO:0007669"/>
    <property type="project" value="TreeGrafter"/>
</dbReference>
<feature type="compositionally biased region" description="Basic and acidic residues" evidence="3">
    <location>
        <begin position="522"/>
        <end position="546"/>
    </location>
</feature>
<evidence type="ECO:0000313" key="5">
    <source>
        <dbReference type="Proteomes" id="UP000481858"/>
    </source>
</evidence>
<dbReference type="SUPFAM" id="SSF53474">
    <property type="entry name" value="alpha/beta-Hydrolases"/>
    <property type="match status" value="1"/>
</dbReference>
<feature type="compositionally biased region" description="Acidic residues" evidence="3">
    <location>
        <begin position="739"/>
        <end position="748"/>
    </location>
</feature>
<dbReference type="InterPro" id="IPR002347">
    <property type="entry name" value="SDR_fam"/>
</dbReference>
<dbReference type="GO" id="GO:0052689">
    <property type="term" value="F:carboxylic ester hydrolase activity"/>
    <property type="evidence" value="ECO:0007669"/>
    <property type="project" value="UniProtKB-ARBA"/>
</dbReference>
<feature type="compositionally biased region" description="Basic and acidic residues" evidence="3">
    <location>
        <begin position="624"/>
        <end position="633"/>
    </location>
</feature>
<dbReference type="Proteomes" id="UP000481858">
    <property type="component" value="Unassembled WGS sequence"/>
</dbReference>
<feature type="compositionally biased region" description="Basic and acidic residues" evidence="3">
    <location>
        <begin position="359"/>
        <end position="370"/>
    </location>
</feature>
<dbReference type="InterPro" id="IPR029058">
    <property type="entry name" value="AB_hydrolase_fold"/>
</dbReference>